<evidence type="ECO:0000313" key="1">
    <source>
        <dbReference type="EMBL" id="NEI52672.1"/>
    </source>
</evidence>
<dbReference type="AlphaFoldDB" id="A0AAE4Z0B4"/>
<evidence type="ECO:0000313" key="2">
    <source>
        <dbReference type="Proteomes" id="UP000661163"/>
    </source>
</evidence>
<name>A0AAE4Z0B4_9HYPH</name>
<dbReference type="RefSeq" id="WP_164566519.1">
    <property type="nucleotide sequence ID" value="NZ_WUFC01000046.1"/>
</dbReference>
<gene>
    <name evidence="1" type="ORF">GR217_34200</name>
</gene>
<protein>
    <submittedName>
        <fullName evidence="1">Uncharacterized protein</fullName>
    </submittedName>
</protein>
<sequence>MKPVFDNSSLIDFLTTQEPAGTYDYYDGDVCLVAKYLHYRGFNLASVDTQFAYLPSTLGAPRILPAAWDDIARETPWTFGAALERARKVLK</sequence>
<accession>A0AAE4Z0B4</accession>
<dbReference type="Proteomes" id="UP000661163">
    <property type="component" value="Unassembled WGS sequence"/>
</dbReference>
<reference evidence="1 2" key="1">
    <citation type="submission" date="2019-12" db="EMBL/GenBank/DDBJ databases">
        <title>Rhizobium genotypes associated with high levels of biological nitrogen fixation by grain legumes in a temperate-maritime cropping system.</title>
        <authorList>
            <person name="Maluk M."/>
            <person name="Francesc Ferrando Molina F."/>
            <person name="Lopez Del Egido L."/>
            <person name="Lafos M."/>
            <person name="Langarica-Fuentes A."/>
            <person name="Gebre Yohannes G."/>
            <person name="Young M.W."/>
            <person name="Martin P."/>
            <person name="Gantlett R."/>
            <person name="Kenicer G."/>
            <person name="Hawes C."/>
            <person name="Begg G.S."/>
            <person name="Quilliam R.S."/>
            <person name="Squire G.R."/>
            <person name="Poole P.S."/>
            <person name="Young P.W."/>
            <person name="Iannetta P.M."/>
            <person name="James E.K."/>
        </authorList>
    </citation>
    <scope>NUCLEOTIDE SEQUENCE [LARGE SCALE GENOMIC DNA]</scope>
    <source>
        <strain evidence="1 2">JHI985</strain>
    </source>
</reference>
<comment type="caution">
    <text evidence="1">The sequence shown here is derived from an EMBL/GenBank/DDBJ whole genome shotgun (WGS) entry which is preliminary data.</text>
</comment>
<organism evidence="1 2">
    <name type="scientific">Rhizobium ruizarguesonis</name>
    <dbReference type="NCBI Taxonomy" id="2081791"/>
    <lineage>
        <taxon>Bacteria</taxon>
        <taxon>Pseudomonadati</taxon>
        <taxon>Pseudomonadota</taxon>
        <taxon>Alphaproteobacteria</taxon>
        <taxon>Hyphomicrobiales</taxon>
        <taxon>Rhizobiaceae</taxon>
        <taxon>Rhizobium/Agrobacterium group</taxon>
        <taxon>Rhizobium</taxon>
    </lineage>
</organism>
<proteinExistence type="predicted"/>
<dbReference type="EMBL" id="WUFC01000046">
    <property type="protein sequence ID" value="NEI52672.1"/>
    <property type="molecule type" value="Genomic_DNA"/>
</dbReference>